<dbReference type="Proteomes" id="UP000252086">
    <property type="component" value="Unassembled WGS sequence"/>
</dbReference>
<evidence type="ECO:0000313" key="3">
    <source>
        <dbReference type="Proteomes" id="UP000252086"/>
    </source>
</evidence>
<reference evidence="2 3" key="1">
    <citation type="submission" date="2018-06" db="EMBL/GenBank/DDBJ databases">
        <title>Genomic Encyclopedia of Type Strains, Phase III (KMG-III): the genomes of soil and plant-associated and newly described type strains.</title>
        <authorList>
            <person name="Whitman W."/>
        </authorList>
    </citation>
    <scope>NUCLEOTIDE SEQUENCE [LARGE SCALE GENOMIC DNA]</scope>
    <source>
        <strain evidence="2 3">CECT 7732</strain>
    </source>
</reference>
<name>A0A366D4D5_9GAMM</name>
<evidence type="ECO:0000259" key="1">
    <source>
        <dbReference type="Pfam" id="PF13679"/>
    </source>
</evidence>
<dbReference type="PANTHER" id="PTHR13369:SF0">
    <property type="entry name" value="GLUTATHIONE S-TRANSFERASE C-TERMINAL DOMAIN-CONTAINING PROTEIN"/>
    <property type="match status" value="1"/>
</dbReference>
<dbReference type="InterPro" id="IPR025714">
    <property type="entry name" value="Methyltranfer_dom"/>
</dbReference>
<keyword evidence="2" id="KW-0489">Methyltransferase</keyword>
<dbReference type="AlphaFoldDB" id="A0A366D4D5"/>
<keyword evidence="2" id="KW-0808">Transferase</keyword>
<dbReference type="SUPFAM" id="SSF53335">
    <property type="entry name" value="S-adenosyl-L-methionine-dependent methyltransferases"/>
    <property type="match status" value="1"/>
</dbReference>
<comment type="caution">
    <text evidence="2">The sequence shown here is derived from an EMBL/GenBank/DDBJ whole genome shotgun (WGS) entry which is preliminary data.</text>
</comment>
<dbReference type="Gene3D" id="3.40.50.150">
    <property type="entry name" value="Vaccinia Virus protein VP39"/>
    <property type="match status" value="1"/>
</dbReference>
<dbReference type="EMBL" id="QNRF01000002">
    <property type="protein sequence ID" value="RBO84900.1"/>
    <property type="molecule type" value="Genomic_DNA"/>
</dbReference>
<accession>A0A366D4D5</accession>
<dbReference type="GO" id="GO:0032259">
    <property type="term" value="P:methylation"/>
    <property type="evidence" value="ECO:0007669"/>
    <property type="project" value="UniProtKB-KW"/>
</dbReference>
<sequence>MQSKGKFRTHCQEIKTLKSVAQTLQLMNNLQTRFQAIDQWLYQHKALWQFDSFASLSLPWQEAYPALAVWLNAQQEVDLEDAKQVAEIIHAQPSLGELSDCAQGVLATEQTRQNATSPPAYLSTGIKGRKWSQIEAFAACTPMVDRYLEWCAGKGHLGKYLAFHGDKQVTSIEWQQSLCEAGQQKAQQLSLQQQFHCTDVLADAPEALLKTAQCAVALHACGDLHRVLLEQASRLKTPYICIAPCCYHLTQTEAYQPLSTLAAQAKLTLRKADLKLAVKQVATAGAREQRLQKQELTYRLGFDLWQRHARKTDQYLAVPSIQKVLLSQGFVGFCHWAAEQKQLTYLIAQQPFENFQDAAEQRYQDLQKQQAISQWFRPALEYWLILDRAIYLQEQGYQVDIGAFCDASLTPRNWMVRAELKATT</sequence>
<evidence type="ECO:0000313" key="2">
    <source>
        <dbReference type="EMBL" id="RBO84900.1"/>
    </source>
</evidence>
<dbReference type="PANTHER" id="PTHR13369">
    <property type="match status" value="1"/>
</dbReference>
<protein>
    <submittedName>
        <fullName evidence="2">Methyltransferase family protein</fullName>
    </submittedName>
</protein>
<dbReference type="RefSeq" id="WP_245931871.1">
    <property type="nucleotide sequence ID" value="NZ_QNRF01000002.1"/>
</dbReference>
<dbReference type="InterPro" id="IPR029063">
    <property type="entry name" value="SAM-dependent_MTases_sf"/>
</dbReference>
<dbReference type="GO" id="GO:0008168">
    <property type="term" value="F:methyltransferase activity"/>
    <property type="evidence" value="ECO:0007669"/>
    <property type="project" value="UniProtKB-KW"/>
</dbReference>
<keyword evidence="3" id="KW-1185">Reference proteome</keyword>
<gene>
    <name evidence="2" type="ORF">DFP76_102301</name>
</gene>
<feature type="domain" description="Methyltransferase" evidence="1">
    <location>
        <begin position="145"/>
        <end position="251"/>
    </location>
</feature>
<proteinExistence type="predicted"/>
<organism evidence="2 3">
    <name type="scientific">Marinomonas aquiplantarum</name>
    <dbReference type="NCBI Taxonomy" id="491951"/>
    <lineage>
        <taxon>Bacteria</taxon>
        <taxon>Pseudomonadati</taxon>
        <taxon>Pseudomonadota</taxon>
        <taxon>Gammaproteobacteria</taxon>
        <taxon>Oceanospirillales</taxon>
        <taxon>Oceanospirillaceae</taxon>
        <taxon>Marinomonas</taxon>
    </lineage>
</organism>
<dbReference type="Pfam" id="PF13679">
    <property type="entry name" value="Methyltransf_32"/>
    <property type="match status" value="1"/>
</dbReference>
<dbReference type="CDD" id="cd02440">
    <property type="entry name" value="AdoMet_MTases"/>
    <property type="match status" value="1"/>
</dbReference>